<name>K0AV37_GOTA9</name>
<dbReference type="Gene3D" id="1.10.10.10">
    <property type="entry name" value="Winged helix-like DNA-binding domain superfamily/Winged helix DNA-binding domain"/>
    <property type="match status" value="1"/>
</dbReference>
<reference evidence="5 6" key="1">
    <citation type="journal article" date="2012" name="PLoS ONE">
        <title>The purine-utilizing bacterium Clostridium acidurici 9a: a genome-guided metabolic reconsideration.</title>
        <authorList>
            <person name="Hartwich K."/>
            <person name="Poehlein A."/>
            <person name="Daniel R."/>
        </authorList>
    </citation>
    <scope>NUCLEOTIDE SEQUENCE [LARGE SCALE GENOMIC DNA]</scope>
    <source>
        <strain evidence="6">ATCC 7906 / DSM 604 / BCRC 14475 / CIP 104303 / KCTC 5404 / NCIMB 10678 / 9a</strain>
    </source>
</reference>
<dbReference type="RefSeq" id="WP_014966266.1">
    <property type="nucleotide sequence ID" value="NC_018664.1"/>
</dbReference>
<dbReference type="Proteomes" id="UP000006094">
    <property type="component" value="Chromosome"/>
</dbReference>
<dbReference type="InterPro" id="IPR036388">
    <property type="entry name" value="WH-like_DNA-bd_sf"/>
</dbReference>
<dbReference type="eggNOG" id="COG3682">
    <property type="taxonomic scope" value="Bacteria"/>
</dbReference>
<evidence type="ECO:0000313" key="6">
    <source>
        <dbReference type="Proteomes" id="UP000006094"/>
    </source>
</evidence>
<evidence type="ECO:0000256" key="4">
    <source>
        <dbReference type="ARBA" id="ARBA00023163"/>
    </source>
</evidence>
<evidence type="ECO:0000256" key="1">
    <source>
        <dbReference type="ARBA" id="ARBA00011046"/>
    </source>
</evidence>
<dbReference type="HOGENOM" id="CLU_119090_2_1_9"/>
<evidence type="ECO:0000256" key="3">
    <source>
        <dbReference type="ARBA" id="ARBA00023125"/>
    </source>
</evidence>
<proteinExistence type="inferred from homology"/>
<dbReference type="InterPro" id="IPR005650">
    <property type="entry name" value="BlaI_family"/>
</dbReference>
<accession>K0AV37</accession>
<dbReference type="GO" id="GO:0045892">
    <property type="term" value="P:negative regulation of DNA-templated transcription"/>
    <property type="evidence" value="ECO:0007669"/>
    <property type="project" value="InterPro"/>
</dbReference>
<dbReference type="OrthoDB" id="9795583at2"/>
<dbReference type="Gene3D" id="1.10.4040.10">
    <property type="entry name" value="Penicillinase repressor domain"/>
    <property type="match status" value="1"/>
</dbReference>
<comment type="similarity">
    <text evidence="1">Belongs to the BlaI transcriptional regulatory family.</text>
</comment>
<gene>
    <name evidence="5" type="primary">blaI1</name>
    <name evidence="5" type="ordered locus">Curi_c00470</name>
</gene>
<dbReference type="AlphaFoldDB" id="K0AV37"/>
<dbReference type="Pfam" id="PF03965">
    <property type="entry name" value="Penicillinase_R"/>
    <property type="match status" value="1"/>
</dbReference>
<evidence type="ECO:0000256" key="2">
    <source>
        <dbReference type="ARBA" id="ARBA00023015"/>
    </source>
</evidence>
<dbReference type="SUPFAM" id="SSF46785">
    <property type="entry name" value="Winged helix' DNA-binding domain"/>
    <property type="match status" value="1"/>
</dbReference>
<dbReference type="STRING" id="1128398.Curi_c00470"/>
<dbReference type="PIRSF" id="PIRSF019455">
    <property type="entry name" value="CopR_AtkY"/>
    <property type="match status" value="1"/>
</dbReference>
<sequence length="130" mass="15550">MNKISKISESELEIMKVLWSKSFLSSNEIINLLEHKVTWSGQTIKTFLNRLLNKEVIGFKKEGRNYRYYPLISYEEYIKVENKSFLERIYNGALDMLFSKFIEEEDLTEKDIEKLENILKEKKNDINSRD</sequence>
<keyword evidence="6" id="KW-1185">Reference proteome</keyword>
<evidence type="ECO:0000313" key="5">
    <source>
        <dbReference type="EMBL" id="AFS77129.1"/>
    </source>
</evidence>
<keyword evidence="3" id="KW-0238">DNA-binding</keyword>
<dbReference type="InterPro" id="IPR036390">
    <property type="entry name" value="WH_DNA-bd_sf"/>
</dbReference>
<dbReference type="EMBL" id="CP003326">
    <property type="protein sequence ID" value="AFS77129.1"/>
    <property type="molecule type" value="Genomic_DNA"/>
</dbReference>
<keyword evidence="2" id="KW-0805">Transcription regulation</keyword>
<keyword evidence="4" id="KW-0804">Transcription</keyword>
<organism evidence="5 6">
    <name type="scientific">Gottschalkia acidurici (strain ATCC 7906 / DSM 604 / BCRC 14475 / CIP 104303 / KCTC 5404 / NCIMB 10678 / 9a)</name>
    <name type="common">Clostridium acidurici</name>
    <dbReference type="NCBI Taxonomy" id="1128398"/>
    <lineage>
        <taxon>Bacteria</taxon>
        <taxon>Bacillati</taxon>
        <taxon>Bacillota</taxon>
        <taxon>Tissierellia</taxon>
        <taxon>Tissierellales</taxon>
        <taxon>Gottschalkiaceae</taxon>
        <taxon>Gottschalkia</taxon>
    </lineage>
</organism>
<dbReference type="KEGG" id="cad:Curi_c00470"/>
<dbReference type="GO" id="GO:0003677">
    <property type="term" value="F:DNA binding"/>
    <property type="evidence" value="ECO:0007669"/>
    <property type="project" value="UniProtKB-KW"/>
</dbReference>
<protein>
    <submittedName>
        <fullName evidence="5">Penicillinase repressor BlaI</fullName>
    </submittedName>
</protein>